<feature type="transmembrane region" description="Helical" evidence="5">
    <location>
        <begin position="37"/>
        <end position="56"/>
    </location>
</feature>
<feature type="transmembrane region" description="Helical" evidence="5">
    <location>
        <begin position="246"/>
        <end position="265"/>
    </location>
</feature>
<dbReference type="PANTHER" id="PTHR37422:SF13">
    <property type="entry name" value="LIPOPOLYSACCHARIDE BIOSYNTHESIS PROTEIN PA4999-RELATED"/>
    <property type="match status" value="1"/>
</dbReference>
<evidence type="ECO:0000259" key="6">
    <source>
        <dbReference type="Pfam" id="PF04932"/>
    </source>
</evidence>
<dbReference type="GO" id="GO:0016020">
    <property type="term" value="C:membrane"/>
    <property type="evidence" value="ECO:0007669"/>
    <property type="project" value="UniProtKB-SubCell"/>
</dbReference>
<evidence type="ECO:0000256" key="3">
    <source>
        <dbReference type="ARBA" id="ARBA00022989"/>
    </source>
</evidence>
<gene>
    <name evidence="7" type="ORF">A3A38_02265</name>
</gene>
<feature type="transmembrane region" description="Helical" evidence="5">
    <location>
        <begin position="170"/>
        <end position="192"/>
    </location>
</feature>
<keyword evidence="4 5" id="KW-0472">Membrane</keyword>
<dbReference type="AlphaFoldDB" id="A0A1F6EFW7"/>
<dbReference type="SUPFAM" id="SSF48452">
    <property type="entry name" value="TPR-like"/>
    <property type="match status" value="1"/>
</dbReference>
<dbReference type="Proteomes" id="UP000177306">
    <property type="component" value="Unassembled WGS sequence"/>
</dbReference>
<dbReference type="InterPro" id="IPR007016">
    <property type="entry name" value="O-antigen_ligase-rel_domated"/>
</dbReference>
<feature type="transmembrane region" description="Helical" evidence="5">
    <location>
        <begin position="222"/>
        <end position="239"/>
    </location>
</feature>
<keyword evidence="2 5" id="KW-0812">Transmembrane</keyword>
<feature type="transmembrane region" description="Helical" evidence="5">
    <location>
        <begin position="199"/>
        <end position="216"/>
    </location>
</feature>
<feature type="transmembrane region" description="Helical" evidence="5">
    <location>
        <begin position="345"/>
        <end position="369"/>
    </location>
</feature>
<feature type="transmembrane region" description="Helical" evidence="5">
    <location>
        <begin position="381"/>
        <end position="412"/>
    </location>
</feature>
<reference evidence="7 8" key="1">
    <citation type="journal article" date="2016" name="Nat. Commun.">
        <title>Thousands of microbial genomes shed light on interconnected biogeochemical processes in an aquifer system.</title>
        <authorList>
            <person name="Anantharaman K."/>
            <person name="Brown C.T."/>
            <person name="Hug L.A."/>
            <person name="Sharon I."/>
            <person name="Castelle C.J."/>
            <person name="Probst A.J."/>
            <person name="Thomas B.C."/>
            <person name="Singh A."/>
            <person name="Wilkins M.J."/>
            <person name="Karaoz U."/>
            <person name="Brodie E.L."/>
            <person name="Williams K.H."/>
            <person name="Hubbard S.S."/>
            <person name="Banfield J.F."/>
        </authorList>
    </citation>
    <scope>NUCLEOTIDE SEQUENCE [LARGE SCALE GENOMIC DNA]</scope>
</reference>
<keyword evidence="3 5" id="KW-1133">Transmembrane helix</keyword>
<name>A0A1F6EFW7_9BACT</name>
<dbReference type="Gene3D" id="1.25.40.10">
    <property type="entry name" value="Tetratricopeptide repeat domain"/>
    <property type="match status" value="1"/>
</dbReference>
<evidence type="ECO:0000313" key="7">
    <source>
        <dbReference type="EMBL" id="OGG72551.1"/>
    </source>
</evidence>
<dbReference type="EMBL" id="MFLY01000043">
    <property type="protein sequence ID" value="OGG72551.1"/>
    <property type="molecule type" value="Genomic_DNA"/>
</dbReference>
<dbReference type="PANTHER" id="PTHR37422">
    <property type="entry name" value="TEICHURONIC ACID BIOSYNTHESIS PROTEIN TUAE"/>
    <property type="match status" value="1"/>
</dbReference>
<feature type="transmembrane region" description="Helical" evidence="5">
    <location>
        <begin position="12"/>
        <end position="31"/>
    </location>
</feature>
<feature type="transmembrane region" description="Helical" evidence="5">
    <location>
        <begin position="68"/>
        <end position="91"/>
    </location>
</feature>
<proteinExistence type="predicted"/>
<protein>
    <recommendedName>
        <fullName evidence="6">O-antigen ligase-related domain-containing protein</fullName>
    </recommendedName>
</protein>
<feature type="domain" description="O-antigen ligase-related" evidence="6">
    <location>
        <begin position="206"/>
        <end position="358"/>
    </location>
</feature>
<evidence type="ECO:0000256" key="2">
    <source>
        <dbReference type="ARBA" id="ARBA00022692"/>
    </source>
</evidence>
<evidence type="ECO:0000256" key="1">
    <source>
        <dbReference type="ARBA" id="ARBA00004141"/>
    </source>
</evidence>
<feature type="transmembrane region" description="Helical" evidence="5">
    <location>
        <begin position="103"/>
        <end position="120"/>
    </location>
</feature>
<dbReference type="Pfam" id="PF04932">
    <property type="entry name" value="Wzy_C"/>
    <property type="match status" value="1"/>
</dbReference>
<organism evidence="7 8">
    <name type="scientific">Candidatus Kaiserbacteria bacterium RIFCSPLOWO2_01_FULL_53_17</name>
    <dbReference type="NCBI Taxonomy" id="1798511"/>
    <lineage>
        <taxon>Bacteria</taxon>
        <taxon>Candidatus Kaiseribacteriota</taxon>
    </lineage>
</organism>
<evidence type="ECO:0000256" key="4">
    <source>
        <dbReference type="ARBA" id="ARBA00023136"/>
    </source>
</evidence>
<dbReference type="InterPro" id="IPR011990">
    <property type="entry name" value="TPR-like_helical_dom_sf"/>
</dbReference>
<evidence type="ECO:0000313" key="8">
    <source>
        <dbReference type="Proteomes" id="UP000177306"/>
    </source>
</evidence>
<accession>A0A1F6EFW7</accession>
<evidence type="ECO:0000256" key="5">
    <source>
        <dbReference type="SAM" id="Phobius"/>
    </source>
</evidence>
<dbReference type="InterPro" id="IPR051533">
    <property type="entry name" value="WaaL-like"/>
</dbReference>
<comment type="caution">
    <text evidence="7">The sequence shown here is derived from an EMBL/GenBank/DDBJ whole genome shotgun (WGS) entry which is preliminary data.</text>
</comment>
<comment type="subcellular location">
    <subcellularLocation>
        <location evidence="1">Membrane</location>
        <topology evidence="1">Multi-pass membrane protein</topology>
    </subcellularLocation>
</comment>
<feature type="transmembrane region" description="Helical" evidence="5">
    <location>
        <begin position="132"/>
        <end position="150"/>
    </location>
</feature>
<sequence length="734" mass="82022">MIRGVEKVFGYLLLAPALLPLLYLNGFLYPYVAPKTFLLRGLGIVLAAAFVFLVLSRREFYWERLRARVTWIPAALLLVAYLTSTLGVDFYHSFWSIYDRGDGLLTLTVIALYFYAILLFADRDFLERLMRLVAWTASFVALYVVLQWLQSVSGFDIPLIEDPRGRFGGTLGNAAFLAAYLGMTFFVTLIAAPTLRGKWRTIMYASAALQVCAILISATRGTLLALLAAAFVALVYGALKGGRARAYARAALVAGIIAAGLFFAFRAPLAQVPFAPIQRLASISFTETTVSSRLFVWQNIGAEALSRPFTGFGAEHIDVLFNKVYDPTGIQEQWFDRSHNTYLDYFVQFGVFGLALYLAFITAFAYAALRCMRDDARTGGLLVLLVVTYALQNFFVFDTAATLWLLLALFAALLTRESAAKESALPVRRVPWLPEAVGVAMLLLLIPVSIQPARANLLLADAYYYHVADVRTSVALLHKGLSVGTYADLEYGYQVYEMYTSEQQSMLTGESRVIAFRFAADTLEKNFNRYPYDARTAAYYALVLDAAPPEVLVHEDELREVIDHAISLSPKRAQPYYLRANILLRKADAMKQGAARTGLYRDAIGEMERYVAIVPKLSEPYYVIASIYLVLGEKEKSQTWADKGLALYTSDFEVARRAARYYIQIEDWRNAARFLGEIAQAKKEDAAVEYDYAKALWLAGDKAGAREIVERIKAESPELYASDPNFVKEYTAGE</sequence>